<dbReference type="SUPFAM" id="SSF47090">
    <property type="entry name" value="PGBD-like"/>
    <property type="match status" value="1"/>
</dbReference>
<evidence type="ECO:0000313" key="1">
    <source>
        <dbReference type="EMBL" id="SFP72404.1"/>
    </source>
</evidence>
<gene>
    <name evidence="1" type="ORF">SAMN05421810_103213</name>
</gene>
<evidence type="ECO:0008006" key="3">
    <source>
        <dbReference type="Google" id="ProtNLM"/>
    </source>
</evidence>
<accession>A0A1I5SNM5</accession>
<reference evidence="2" key="1">
    <citation type="submission" date="2016-10" db="EMBL/GenBank/DDBJ databases">
        <authorList>
            <person name="Varghese N."/>
            <person name="Submissions S."/>
        </authorList>
    </citation>
    <scope>NUCLEOTIDE SEQUENCE [LARGE SCALE GENOMIC DNA]</scope>
    <source>
        <strain evidence="2">CGMCC 4.5579</strain>
    </source>
</reference>
<keyword evidence="2" id="KW-1185">Reference proteome</keyword>
<dbReference type="AlphaFoldDB" id="A0A1I5SNM5"/>
<dbReference type="STRING" id="587909.SAMN05421810_103213"/>
<sequence>MEWTSELVVTGRHASPRNRLDPDLRTFSREGFVLCSVKLAKLLVSVRARRLYVSCMRGRQCARMVQPPESRATHTRRRLLAAVPALAVSALLGKPAVVRAEAAALATVDMELVLLACQVDPPKAGTGTTPGAEAHVLAVEQALQAKGLLAAAQTDGHYGTSTLDAYAAWQRSLGYTGLDANGVPGRTSLTQLGSGRFDVTRTVATGSRTDSYGGKRVNTRTADMLRAADSALSWSLVLTQGSYTSSNPGSAGTHDGGGVVDISVSGLTTTQRWHTVRALRTVGFAAWLRTPDDGFAYHIHAAAVSDPDMSRPARNQIHDYYFGRNGLANHAADNTPQAYRVPFTWWERYRRG</sequence>
<name>A0A1I5SNM5_9PSEU</name>
<proteinExistence type="predicted"/>
<protein>
    <recommendedName>
        <fullName evidence="3">Peptidoglycan binding domain-containing protein</fullName>
    </recommendedName>
</protein>
<organism evidence="1 2">
    <name type="scientific">Amycolatopsis arida</name>
    <dbReference type="NCBI Taxonomy" id="587909"/>
    <lineage>
        <taxon>Bacteria</taxon>
        <taxon>Bacillati</taxon>
        <taxon>Actinomycetota</taxon>
        <taxon>Actinomycetes</taxon>
        <taxon>Pseudonocardiales</taxon>
        <taxon>Pseudonocardiaceae</taxon>
        <taxon>Amycolatopsis</taxon>
    </lineage>
</organism>
<dbReference type="Proteomes" id="UP000198727">
    <property type="component" value="Unassembled WGS sequence"/>
</dbReference>
<dbReference type="Gene3D" id="1.10.101.10">
    <property type="entry name" value="PGBD-like superfamily/PGBD"/>
    <property type="match status" value="1"/>
</dbReference>
<evidence type="ECO:0000313" key="2">
    <source>
        <dbReference type="Proteomes" id="UP000198727"/>
    </source>
</evidence>
<dbReference type="InterPro" id="IPR036365">
    <property type="entry name" value="PGBD-like_sf"/>
</dbReference>
<dbReference type="EMBL" id="FOWW01000003">
    <property type="protein sequence ID" value="SFP72404.1"/>
    <property type="molecule type" value="Genomic_DNA"/>
</dbReference>
<dbReference type="InterPro" id="IPR036366">
    <property type="entry name" value="PGBDSf"/>
</dbReference>